<protein>
    <submittedName>
        <fullName evidence="2">Uncharacterized protein</fullName>
    </submittedName>
</protein>
<feature type="compositionally biased region" description="Low complexity" evidence="1">
    <location>
        <begin position="437"/>
        <end position="455"/>
    </location>
</feature>
<feature type="region of interest" description="Disordered" evidence="1">
    <location>
        <begin position="218"/>
        <end position="245"/>
    </location>
</feature>
<evidence type="ECO:0000313" key="3">
    <source>
        <dbReference type="Proteomes" id="UP000799444"/>
    </source>
</evidence>
<reference evidence="2" key="1">
    <citation type="journal article" date="2020" name="Stud. Mycol.">
        <title>101 Dothideomycetes genomes: a test case for predicting lifestyles and emergence of pathogens.</title>
        <authorList>
            <person name="Haridas S."/>
            <person name="Albert R."/>
            <person name="Binder M."/>
            <person name="Bloem J."/>
            <person name="Labutti K."/>
            <person name="Salamov A."/>
            <person name="Andreopoulos B."/>
            <person name="Baker S."/>
            <person name="Barry K."/>
            <person name="Bills G."/>
            <person name="Bluhm B."/>
            <person name="Cannon C."/>
            <person name="Castanera R."/>
            <person name="Culley D."/>
            <person name="Daum C."/>
            <person name="Ezra D."/>
            <person name="Gonzalez J."/>
            <person name="Henrissat B."/>
            <person name="Kuo A."/>
            <person name="Liang C."/>
            <person name="Lipzen A."/>
            <person name="Lutzoni F."/>
            <person name="Magnuson J."/>
            <person name="Mondo S."/>
            <person name="Nolan M."/>
            <person name="Ohm R."/>
            <person name="Pangilinan J."/>
            <person name="Park H.-J."/>
            <person name="Ramirez L."/>
            <person name="Alfaro M."/>
            <person name="Sun H."/>
            <person name="Tritt A."/>
            <person name="Yoshinaga Y."/>
            <person name="Zwiers L.-H."/>
            <person name="Turgeon B."/>
            <person name="Goodwin S."/>
            <person name="Spatafora J."/>
            <person name="Crous P."/>
            <person name="Grigoriev I."/>
        </authorList>
    </citation>
    <scope>NUCLEOTIDE SEQUENCE</scope>
    <source>
        <strain evidence="2">CBS 125425</strain>
    </source>
</reference>
<dbReference type="AlphaFoldDB" id="A0A9P4QVH3"/>
<feature type="compositionally biased region" description="Basic and acidic residues" evidence="1">
    <location>
        <begin position="397"/>
        <end position="408"/>
    </location>
</feature>
<dbReference type="Proteomes" id="UP000799444">
    <property type="component" value="Unassembled WGS sequence"/>
</dbReference>
<feature type="region of interest" description="Disordered" evidence="1">
    <location>
        <begin position="396"/>
        <end position="480"/>
    </location>
</feature>
<feature type="region of interest" description="Disordered" evidence="1">
    <location>
        <begin position="30"/>
        <end position="60"/>
    </location>
</feature>
<dbReference type="EMBL" id="ML996145">
    <property type="protein sequence ID" value="KAF2734658.1"/>
    <property type="molecule type" value="Genomic_DNA"/>
</dbReference>
<gene>
    <name evidence="2" type="ORF">EJ04DRAFT_564075</name>
</gene>
<accession>A0A9P4QVH3</accession>
<name>A0A9P4QVH3_9PLEO</name>
<evidence type="ECO:0000313" key="2">
    <source>
        <dbReference type="EMBL" id="KAF2734658.1"/>
    </source>
</evidence>
<feature type="region of interest" description="Disordered" evidence="1">
    <location>
        <begin position="1"/>
        <end position="20"/>
    </location>
</feature>
<organism evidence="2 3">
    <name type="scientific">Polyplosphaeria fusca</name>
    <dbReference type="NCBI Taxonomy" id="682080"/>
    <lineage>
        <taxon>Eukaryota</taxon>
        <taxon>Fungi</taxon>
        <taxon>Dikarya</taxon>
        <taxon>Ascomycota</taxon>
        <taxon>Pezizomycotina</taxon>
        <taxon>Dothideomycetes</taxon>
        <taxon>Pleosporomycetidae</taxon>
        <taxon>Pleosporales</taxon>
        <taxon>Tetraplosphaeriaceae</taxon>
        <taxon>Polyplosphaeria</taxon>
    </lineage>
</organism>
<evidence type="ECO:0000256" key="1">
    <source>
        <dbReference type="SAM" id="MobiDB-lite"/>
    </source>
</evidence>
<proteinExistence type="predicted"/>
<feature type="region of interest" description="Disordered" evidence="1">
    <location>
        <begin position="161"/>
        <end position="190"/>
    </location>
</feature>
<sequence length="480" mass="53664">MSDFRPYPYDFSGSRVNENAGDEYSTAIQAGDDQDVGQSYMGGFDATRPNGDGEKSGNPSYQDHFARHQEYLHQVRHDPRYTQYYGQVEEQPYQQLHVEQPYMHVARMNLEPTEYDTDQTMRATPLQAGEQTNYISPTGARTVVQAPPGANSMVENNALSGVSVEPENGDPFFPASYNSSSDSDSEDDVPLRQRMANNPAARANRSDHEEYPIEHGQNDIFDNESLSGNDDNGVDVSSNEKEGEPSMKIDWKLPEYEAIYECEEWGVNKDIPTAKVSLPGMPRETLYLSPDHPLDEFAMIRDIFLATQKERSDTDPKLALLNFHTIAVLVLDYLAPANMPQDFDTEDAFLTILDKWRIGKEAKRETYMIIRGVQEFFDVALDMVYYIKQHGFVPEPTRQRKERSDKGVKRGPRADATVLEPRKKIKEDKVGGHAKGKTAAAGKKNKAGSNAQAGNTGTTGAKKRGRPSKADSMAAGKSRK</sequence>
<comment type="caution">
    <text evidence="2">The sequence shown here is derived from an EMBL/GenBank/DDBJ whole genome shotgun (WGS) entry which is preliminary data.</text>
</comment>
<feature type="compositionally biased region" description="Basic and acidic residues" evidence="1">
    <location>
        <begin position="420"/>
        <end position="431"/>
    </location>
</feature>
<dbReference type="OrthoDB" id="3796908at2759"/>
<keyword evidence="3" id="KW-1185">Reference proteome</keyword>